<dbReference type="InterPro" id="IPR008979">
    <property type="entry name" value="Galactose-bd-like_sf"/>
</dbReference>
<sequence length="621" mass="66111">MRLLVSSAALAAATGHSLLKPALGPGVDTQVHQAAGAECLFVNSFKLGHAADLKSHDDGPLAVDTGILACPASFTCVEDSTSSMGGRCVSLWDRDHHGYLEPYFDVQAHRALTACTFDNGTAGTKCYGVDACTGLLDVRRIECGSCNGVKACYHAARTLRLPEGACNGDGACREMDVGYVPSGSCNGFYACSYSDQMYLAEGVCNEYRACARSYRSTIHEGSCNGKRACYRINLSTIGAGSCVGEAQCSMFRGTIGSNSCTGDKIEGRGGDVGQACAYSFGLIGDDSCYEYHSCYQYPTDPIYPINVGSNSCRGYYACAFPDVVTIENDSCNGERACYRVSSDVGDMSCNGMWSCGNSTAPIGDCLCNGDYECKGNTEFKNFDGCVTASPTGNPTSIPTKAPVIAQTTEQPTSTPTHSPSQKPTDPPTGSPTKEPTQSPVDPTAKPTPNPTNSPVISVTTNPTQLPTANPNGTSCYPNASILRLNSQTGLQLQMFEVQVFSSGVNVAGGKNARQSSTLRNFTPNRAVDDMNNTFSHTNDKDDFPWWEVQLGGLFPVESIKILNRWCASPSDPNSCLCRLSHSVLNLFDGKKWVLSESIGDSCNTLELSFNFSISSEFCTSI</sequence>
<dbReference type="Proteomes" id="UP001516023">
    <property type="component" value="Unassembled WGS sequence"/>
</dbReference>
<dbReference type="PANTHER" id="PTHR22534">
    <property type="entry name" value="SRCR DOMAIN-CONTAINING PROTEIN"/>
    <property type="match status" value="1"/>
</dbReference>
<dbReference type="SUPFAM" id="SSF49785">
    <property type="entry name" value="Galactose-binding domain-like"/>
    <property type="match status" value="1"/>
</dbReference>
<name>A0ABD3NMW1_9STRA</name>
<feature type="domain" description="DUF7640" evidence="2">
    <location>
        <begin position="180"/>
        <end position="262"/>
    </location>
</feature>
<dbReference type="Pfam" id="PF24646">
    <property type="entry name" value="DUF7640"/>
    <property type="match status" value="2"/>
</dbReference>
<dbReference type="InterPro" id="IPR056057">
    <property type="entry name" value="DUF7640"/>
</dbReference>
<dbReference type="AlphaFoldDB" id="A0ABD3NMW1"/>
<accession>A0ABD3NMW1</accession>
<comment type="caution">
    <text evidence="3">The sequence shown here is derived from an EMBL/GenBank/DDBJ whole genome shotgun (WGS) entry which is preliminary data.</text>
</comment>
<proteinExistence type="predicted"/>
<feature type="compositionally biased region" description="Polar residues" evidence="1">
    <location>
        <begin position="406"/>
        <end position="423"/>
    </location>
</feature>
<dbReference type="Gene3D" id="2.60.120.260">
    <property type="entry name" value="Galactose-binding domain-like"/>
    <property type="match status" value="1"/>
</dbReference>
<feature type="compositionally biased region" description="Polar residues" evidence="1">
    <location>
        <begin position="452"/>
        <end position="472"/>
    </location>
</feature>
<dbReference type="InterPro" id="IPR019524">
    <property type="entry name" value="B-solenoid_diatom-type"/>
</dbReference>
<keyword evidence="4" id="KW-1185">Reference proteome</keyword>
<organism evidence="3 4">
    <name type="scientific">Cyclotella cryptica</name>
    <dbReference type="NCBI Taxonomy" id="29204"/>
    <lineage>
        <taxon>Eukaryota</taxon>
        <taxon>Sar</taxon>
        <taxon>Stramenopiles</taxon>
        <taxon>Ochrophyta</taxon>
        <taxon>Bacillariophyta</taxon>
        <taxon>Coscinodiscophyceae</taxon>
        <taxon>Thalassiosirophycidae</taxon>
        <taxon>Stephanodiscales</taxon>
        <taxon>Stephanodiscaceae</taxon>
        <taxon>Cyclotella</taxon>
    </lineage>
</organism>
<feature type="compositionally biased region" description="Polar residues" evidence="1">
    <location>
        <begin position="430"/>
        <end position="440"/>
    </location>
</feature>
<evidence type="ECO:0000313" key="4">
    <source>
        <dbReference type="Proteomes" id="UP001516023"/>
    </source>
</evidence>
<protein>
    <recommendedName>
        <fullName evidence="2">DUF7640 domain-containing protein</fullName>
    </recommendedName>
</protein>
<gene>
    <name evidence="3" type="ORF">HJC23_002975</name>
</gene>
<evidence type="ECO:0000256" key="1">
    <source>
        <dbReference type="SAM" id="MobiDB-lite"/>
    </source>
</evidence>
<feature type="region of interest" description="Disordered" evidence="1">
    <location>
        <begin position="406"/>
        <end position="472"/>
    </location>
</feature>
<feature type="domain" description="DUF7640" evidence="2">
    <location>
        <begin position="307"/>
        <end position="378"/>
    </location>
</feature>
<reference evidence="3 4" key="1">
    <citation type="journal article" date="2020" name="G3 (Bethesda)">
        <title>Improved Reference Genome for Cyclotella cryptica CCMP332, a Model for Cell Wall Morphogenesis, Salinity Adaptation, and Lipid Production in Diatoms (Bacillariophyta).</title>
        <authorList>
            <person name="Roberts W.R."/>
            <person name="Downey K.M."/>
            <person name="Ruck E.C."/>
            <person name="Traller J.C."/>
            <person name="Alverson A.J."/>
        </authorList>
    </citation>
    <scope>NUCLEOTIDE SEQUENCE [LARGE SCALE GENOMIC DNA]</scope>
    <source>
        <strain evidence="3 4">CCMP332</strain>
    </source>
</reference>
<dbReference type="EMBL" id="JABMIG020000478">
    <property type="protein sequence ID" value="KAL3776678.1"/>
    <property type="molecule type" value="Genomic_DNA"/>
</dbReference>
<evidence type="ECO:0000259" key="2">
    <source>
        <dbReference type="Pfam" id="PF24646"/>
    </source>
</evidence>
<evidence type="ECO:0000313" key="3">
    <source>
        <dbReference type="EMBL" id="KAL3776678.1"/>
    </source>
</evidence>
<dbReference type="PANTHER" id="PTHR22534:SF5">
    <property type="entry name" value="SRCR DOMAIN-CONTAINING PROTEIN"/>
    <property type="match status" value="1"/>
</dbReference>